<accession>A0A542X9U4</accession>
<dbReference type="CDD" id="cd00761">
    <property type="entry name" value="Glyco_tranf_GTA_type"/>
    <property type="match status" value="1"/>
</dbReference>
<gene>
    <name evidence="3" type="ORF">FB554_0735</name>
</gene>
<comment type="caution">
    <text evidence="3">The sequence shown here is derived from an EMBL/GenBank/DDBJ whole genome shotgun (WGS) entry which is preliminary data.</text>
</comment>
<dbReference type="InterPro" id="IPR029044">
    <property type="entry name" value="Nucleotide-diphossugar_trans"/>
</dbReference>
<protein>
    <submittedName>
        <fullName evidence="3">Glycosyl transferase family 2</fullName>
    </submittedName>
</protein>
<dbReference type="InterPro" id="IPR050256">
    <property type="entry name" value="Glycosyltransferase_2"/>
</dbReference>
<reference evidence="3 4" key="1">
    <citation type="submission" date="2019-06" db="EMBL/GenBank/DDBJ databases">
        <title>Sequencing the genomes of 1000 actinobacteria strains.</title>
        <authorList>
            <person name="Klenk H.-P."/>
        </authorList>
    </citation>
    <scope>NUCLEOTIDE SEQUENCE [LARGE SCALE GENOMIC DNA]</scope>
    <source>
        <strain evidence="3 4">DSM 24617</strain>
    </source>
</reference>
<dbReference type="RefSeq" id="WP_142004676.1">
    <property type="nucleotide sequence ID" value="NZ_CAJTBP010000001.1"/>
</dbReference>
<dbReference type="Gene3D" id="3.90.550.10">
    <property type="entry name" value="Spore Coat Polysaccharide Biosynthesis Protein SpsA, Chain A"/>
    <property type="match status" value="1"/>
</dbReference>
<keyword evidence="3" id="KW-0808">Transferase</keyword>
<dbReference type="Proteomes" id="UP000318336">
    <property type="component" value="Unassembled WGS sequence"/>
</dbReference>
<dbReference type="Pfam" id="PF00535">
    <property type="entry name" value="Glycos_transf_2"/>
    <property type="match status" value="1"/>
</dbReference>
<dbReference type="InterPro" id="IPR001173">
    <property type="entry name" value="Glyco_trans_2-like"/>
</dbReference>
<dbReference type="AlphaFoldDB" id="A0A542X9U4"/>
<keyword evidence="4" id="KW-1185">Reference proteome</keyword>
<dbReference type="PANTHER" id="PTHR48090:SF7">
    <property type="entry name" value="RFBJ PROTEIN"/>
    <property type="match status" value="1"/>
</dbReference>
<dbReference type="EMBL" id="VFOK01000001">
    <property type="protein sequence ID" value="TQL32605.1"/>
    <property type="molecule type" value="Genomic_DNA"/>
</dbReference>
<organism evidence="3 4">
    <name type="scientific">Barrientosiimonas humi</name>
    <dbReference type="NCBI Taxonomy" id="999931"/>
    <lineage>
        <taxon>Bacteria</taxon>
        <taxon>Bacillati</taxon>
        <taxon>Actinomycetota</taxon>
        <taxon>Actinomycetes</taxon>
        <taxon>Micrococcales</taxon>
        <taxon>Dermacoccaceae</taxon>
        <taxon>Barrientosiimonas</taxon>
    </lineage>
</organism>
<proteinExistence type="inferred from homology"/>
<comment type="similarity">
    <text evidence="1">Belongs to the glycosyltransferase 2 family.</text>
</comment>
<evidence type="ECO:0000313" key="3">
    <source>
        <dbReference type="EMBL" id="TQL32605.1"/>
    </source>
</evidence>
<evidence type="ECO:0000313" key="4">
    <source>
        <dbReference type="Proteomes" id="UP000318336"/>
    </source>
</evidence>
<dbReference type="SUPFAM" id="SSF53448">
    <property type="entry name" value="Nucleotide-diphospho-sugar transferases"/>
    <property type="match status" value="1"/>
</dbReference>
<name>A0A542X9U4_9MICO</name>
<evidence type="ECO:0000259" key="2">
    <source>
        <dbReference type="Pfam" id="PF00535"/>
    </source>
</evidence>
<dbReference type="GO" id="GO:0016740">
    <property type="term" value="F:transferase activity"/>
    <property type="evidence" value="ECO:0007669"/>
    <property type="project" value="UniProtKB-KW"/>
</dbReference>
<dbReference type="PANTHER" id="PTHR48090">
    <property type="entry name" value="UNDECAPRENYL-PHOSPHATE 4-DEOXY-4-FORMAMIDO-L-ARABINOSE TRANSFERASE-RELATED"/>
    <property type="match status" value="1"/>
</dbReference>
<sequence>MPENASNTPDLTVVIPMCNAADTVGELAQQILSLPNREVQIVAIDDASTDGSPDALRALGSDAISVIELESNHGAGYARNVGFAQATGRYTLFFDADDEIHVEALESAISELDSTGADLAMMPYSYRRGHSTEYTGMNSFDEVVWRSYMSGMSDRVAPLTEVPRLLGFSNYPWNKVLRTDRYQDAGLRFGEVHVHNDILGHWMSLLLARKLVLLDEQICTHIVGEGGANLSNRMGRERLALFDALDETYDMISGNPELRNRYSHHYWDFALRVTDWAISRISPEVVDEARYRLQAHLLRMSIVEFMRIRERRDPSLANRITSRALA</sequence>
<evidence type="ECO:0000256" key="1">
    <source>
        <dbReference type="ARBA" id="ARBA00006739"/>
    </source>
</evidence>
<feature type="domain" description="Glycosyltransferase 2-like" evidence="2">
    <location>
        <begin position="12"/>
        <end position="145"/>
    </location>
</feature>
<dbReference type="OrthoDB" id="3171021at2"/>